<evidence type="ECO:0000259" key="1">
    <source>
        <dbReference type="Pfam" id="PF05193"/>
    </source>
</evidence>
<evidence type="ECO:0000313" key="3">
    <source>
        <dbReference type="Proteomes" id="UP000254785"/>
    </source>
</evidence>
<proteinExistence type="predicted"/>
<dbReference type="Pfam" id="PF05193">
    <property type="entry name" value="Peptidase_M16_C"/>
    <property type="match status" value="1"/>
</dbReference>
<dbReference type="InterPro" id="IPR007863">
    <property type="entry name" value="Peptidase_M16_C"/>
</dbReference>
<accession>A0A376Y985</accession>
<protein>
    <submittedName>
        <fullName evidence="2">Membrane-associated peptidase</fullName>
    </submittedName>
</protein>
<sequence>MTFIVVGDIDSKEALALIKDNLSKLPANKAAEIASGRQKPKTTCALISLMIKKTG</sequence>
<dbReference type="Proteomes" id="UP000254785">
    <property type="component" value="Unassembled WGS sequence"/>
</dbReference>
<reference evidence="2 3" key="1">
    <citation type="submission" date="2018-06" db="EMBL/GenBank/DDBJ databases">
        <authorList>
            <consortium name="Pathogen Informatics"/>
            <person name="Doyle S."/>
        </authorList>
    </citation>
    <scope>NUCLEOTIDE SEQUENCE [LARGE SCALE GENOMIC DNA]</scope>
    <source>
        <strain evidence="2 3">NCTC9117</strain>
    </source>
</reference>
<name>A0A376Y985_ECOLX</name>
<dbReference type="AlphaFoldDB" id="A0A376Y985"/>
<dbReference type="EMBL" id="UGDC01000003">
    <property type="protein sequence ID" value="STJ80672.1"/>
    <property type="molecule type" value="Genomic_DNA"/>
</dbReference>
<evidence type="ECO:0000313" key="2">
    <source>
        <dbReference type="EMBL" id="STJ80672.1"/>
    </source>
</evidence>
<organism evidence="2 3">
    <name type="scientific">Escherichia coli</name>
    <dbReference type="NCBI Taxonomy" id="562"/>
    <lineage>
        <taxon>Bacteria</taxon>
        <taxon>Pseudomonadati</taxon>
        <taxon>Pseudomonadota</taxon>
        <taxon>Gammaproteobacteria</taxon>
        <taxon>Enterobacterales</taxon>
        <taxon>Enterobacteriaceae</taxon>
        <taxon>Escherichia</taxon>
    </lineage>
</organism>
<feature type="domain" description="Peptidase M16 C-terminal" evidence="1">
    <location>
        <begin position="1"/>
        <end position="43"/>
    </location>
</feature>
<gene>
    <name evidence="2" type="primary">pqqL_2</name>
    <name evidence="2" type="ORF">NCTC9117_03302</name>
</gene>